<evidence type="ECO:0000259" key="7">
    <source>
        <dbReference type="PROSITE" id="PS50089"/>
    </source>
</evidence>
<evidence type="ECO:0000256" key="5">
    <source>
        <dbReference type="SAM" id="Coils"/>
    </source>
</evidence>
<gene>
    <name evidence="8" type="ORF">W97_07578</name>
</gene>
<dbReference type="EMBL" id="JH767595">
    <property type="protein sequence ID" value="EON68320.1"/>
    <property type="molecule type" value="Genomic_DNA"/>
</dbReference>
<dbReference type="OrthoDB" id="1305878at2759"/>
<dbReference type="HOGENOM" id="CLU_857925_0_0_1"/>
<feature type="coiled-coil region" evidence="5">
    <location>
        <begin position="267"/>
        <end position="294"/>
    </location>
</feature>
<evidence type="ECO:0000313" key="8">
    <source>
        <dbReference type="EMBL" id="EON68320.1"/>
    </source>
</evidence>
<evidence type="ECO:0000256" key="4">
    <source>
        <dbReference type="PROSITE-ProRule" id="PRU00175"/>
    </source>
</evidence>
<protein>
    <recommendedName>
        <fullName evidence="7">RING-type domain-containing protein</fullName>
    </recommendedName>
</protein>
<dbReference type="Proteomes" id="UP000016924">
    <property type="component" value="Unassembled WGS sequence"/>
</dbReference>
<reference evidence="9" key="1">
    <citation type="submission" date="2012-06" db="EMBL/GenBank/DDBJ databases">
        <title>The genome sequence of Coniosporium apollinis CBS 100218.</title>
        <authorList>
            <consortium name="The Broad Institute Genome Sequencing Platform"/>
            <person name="Cuomo C."/>
            <person name="Gorbushina A."/>
            <person name="Noack S."/>
            <person name="Walker B."/>
            <person name="Young S.K."/>
            <person name="Zeng Q."/>
            <person name="Gargeya S."/>
            <person name="Fitzgerald M."/>
            <person name="Haas B."/>
            <person name="Abouelleil A."/>
            <person name="Alvarado L."/>
            <person name="Arachchi H.M."/>
            <person name="Berlin A.M."/>
            <person name="Chapman S.B."/>
            <person name="Goldberg J."/>
            <person name="Griggs A."/>
            <person name="Gujja S."/>
            <person name="Hansen M."/>
            <person name="Howarth C."/>
            <person name="Imamovic A."/>
            <person name="Larimer J."/>
            <person name="McCowan C."/>
            <person name="Montmayeur A."/>
            <person name="Murphy C."/>
            <person name="Neiman D."/>
            <person name="Pearson M."/>
            <person name="Priest M."/>
            <person name="Roberts A."/>
            <person name="Saif S."/>
            <person name="Shea T."/>
            <person name="Sisk P."/>
            <person name="Sykes S."/>
            <person name="Wortman J."/>
            <person name="Nusbaum C."/>
            <person name="Birren B."/>
        </authorList>
    </citation>
    <scope>NUCLEOTIDE SEQUENCE [LARGE SCALE GENOMIC DNA]</scope>
    <source>
        <strain evidence="9">CBS 100218</strain>
    </source>
</reference>
<dbReference type="Gene3D" id="3.30.40.10">
    <property type="entry name" value="Zinc/RING finger domain, C3HC4 (zinc finger)"/>
    <property type="match status" value="1"/>
</dbReference>
<proteinExistence type="predicted"/>
<feature type="compositionally biased region" description="Basic and acidic residues" evidence="6">
    <location>
        <begin position="223"/>
        <end position="253"/>
    </location>
</feature>
<dbReference type="GO" id="GO:0004842">
    <property type="term" value="F:ubiquitin-protein transferase activity"/>
    <property type="evidence" value="ECO:0007669"/>
    <property type="project" value="TreeGrafter"/>
</dbReference>
<feature type="compositionally biased region" description="Low complexity" evidence="6">
    <location>
        <begin position="136"/>
        <end position="146"/>
    </location>
</feature>
<organism evidence="8 9">
    <name type="scientific">Coniosporium apollinis (strain CBS 100218)</name>
    <name type="common">Rock-inhabiting black yeast</name>
    <dbReference type="NCBI Taxonomy" id="1168221"/>
    <lineage>
        <taxon>Eukaryota</taxon>
        <taxon>Fungi</taxon>
        <taxon>Dikarya</taxon>
        <taxon>Ascomycota</taxon>
        <taxon>Pezizomycotina</taxon>
        <taxon>Dothideomycetes</taxon>
        <taxon>Dothideomycetes incertae sedis</taxon>
        <taxon>Coniosporium</taxon>
    </lineage>
</organism>
<dbReference type="GO" id="GO:0005634">
    <property type="term" value="C:nucleus"/>
    <property type="evidence" value="ECO:0007669"/>
    <property type="project" value="TreeGrafter"/>
</dbReference>
<evidence type="ECO:0000256" key="6">
    <source>
        <dbReference type="SAM" id="MobiDB-lite"/>
    </source>
</evidence>
<dbReference type="PROSITE" id="PS00518">
    <property type="entry name" value="ZF_RING_1"/>
    <property type="match status" value="1"/>
</dbReference>
<dbReference type="RefSeq" id="XP_007783637.1">
    <property type="nucleotide sequence ID" value="XM_007785447.1"/>
</dbReference>
<dbReference type="SUPFAM" id="SSF57850">
    <property type="entry name" value="RING/U-box"/>
    <property type="match status" value="1"/>
</dbReference>
<evidence type="ECO:0000313" key="9">
    <source>
        <dbReference type="Proteomes" id="UP000016924"/>
    </source>
</evidence>
<keyword evidence="1" id="KW-0479">Metal-binding</keyword>
<feature type="region of interest" description="Disordered" evidence="6">
    <location>
        <begin position="136"/>
        <end position="186"/>
    </location>
</feature>
<dbReference type="GO" id="GO:0016567">
    <property type="term" value="P:protein ubiquitination"/>
    <property type="evidence" value="ECO:0007669"/>
    <property type="project" value="TreeGrafter"/>
</dbReference>
<dbReference type="InterPro" id="IPR001841">
    <property type="entry name" value="Znf_RING"/>
</dbReference>
<keyword evidence="2 4" id="KW-0863">Zinc-finger</keyword>
<dbReference type="PANTHER" id="PTHR16079:SF4">
    <property type="entry name" value="E3 UBIQUITIN-PROTEIN LIGASE CHFR"/>
    <property type="match status" value="1"/>
</dbReference>
<keyword evidence="9" id="KW-1185">Reference proteome</keyword>
<keyword evidence="5" id="KW-0175">Coiled coil</keyword>
<feature type="region of interest" description="Disordered" evidence="6">
    <location>
        <begin position="19"/>
        <end position="38"/>
    </location>
</feature>
<keyword evidence="3" id="KW-0862">Zinc</keyword>
<dbReference type="AlphaFoldDB" id="R7Z296"/>
<dbReference type="InterPro" id="IPR052256">
    <property type="entry name" value="E3_ubiquitin-ligase_CHFR"/>
</dbReference>
<evidence type="ECO:0000256" key="3">
    <source>
        <dbReference type="ARBA" id="ARBA00022833"/>
    </source>
</evidence>
<dbReference type="GO" id="GO:0006511">
    <property type="term" value="P:ubiquitin-dependent protein catabolic process"/>
    <property type="evidence" value="ECO:0007669"/>
    <property type="project" value="TreeGrafter"/>
</dbReference>
<dbReference type="GO" id="GO:0008270">
    <property type="term" value="F:zinc ion binding"/>
    <property type="evidence" value="ECO:0007669"/>
    <property type="project" value="UniProtKB-KW"/>
</dbReference>
<feature type="domain" description="RING-type" evidence="7">
    <location>
        <begin position="47"/>
        <end position="86"/>
    </location>
</feature>
<dbReference type="PROSITE" id="PS50089">
    <property type="entry name" value="ZF_RING_2"/>
    <property type="match status" value="1"/>
</dbReference>
<evidence type="ECO:0000256" key="2">
    <source>
        <dbReference type="ARBA" id="ARBA00022771"/>
    </source>
</evidence>
<feature type="region of interest" description="Disordered" evidence="6">
    <location>
        <begin position="296"/>
        <end position="324"/>
    </location>
</feature>
<feature type="compositionally biased region" description="Polar residues" evidence="6">
    <location>
        <begin position="22"/>
        <end position="36"/>
    </location>
</feature>
<accession>R7Z296</accession>
<evidence type="ECO:0000256" key="1">
    <source>
        <dbReference type="ARBA" id="ARBA00022723"/>
    </source>
</evidence>
<dbReference type="InterPro" id="IPR013083">
    <property type="entry name" value="Znf_RING/FYVE/PHD"/>
</dbReference>
<name>R7Z296_CONA1</name>
<dbReference type="SMART" id="SM00184">
    <property type="entry name" value="RING"/>
    <property type="match status" value="1"/>
</dbReference>
<dbReference type="STRING" id="1168221.R7Z296"/>
<sequence length="324" mass="37507">MGFRKRLYQYLDNRALLGPLGTNPTQGSSGSASRTPETWRPESELSCQICSEIFHQPLLLCPCYHTFCGHCIKRWFGQNTTCPTCRTNAEAAVPNRQVASMAEAYLDAHPLQKKTAAELREIGRLYTAGEQLLPSLPPGHLSGPSPTVLSVPRPAVDARSRSTSRTTQEERSTQASPGQHGEDSTTEDMFERHMADAMERSAIEEALRRSLASTALEPPPSRRTVEAIHDRHPGDYHEERGRQTESRRERVQEERLANIRRREQERQREEENRRVEYRRMLKEAQEEREKFYRMEEARMQRKRRREDDRRRLSPTVLFIHGQET</sequence>
<dbReference type="PANTHER" id="PTHR16079">
    <property type="entry name" value="UBIQUITIN LIGASE PROTEIN CHFR"/>
    <property type="match status" value="1"/>
</dbReference>
<feature type="compositionally biased region" description="Basic and acidic residues" evidence="6">
    <location>
        <begin position="296"/>
        <end position="311"/>
    </location>
</feature>
<feature type="region of interest" description="Disordered" evidence="6">
    <location>
        <begin position="212"/>
        <end position="253"/>
    </location>
</feature>
<dbReference type="GeneID" id="19904889"/>
<dbReference type="InterPro" id="IPR017907">
    <property type="entry name" value="Znf_RING_CS"/>
</dbReference>
<dbReference type="eggNOG" id="KOG0802">
    <property type="taxonomic scope" value="Eukaryota"/>
</dbReference>
<dbReference type="Pfam" id="PF13923">
    <property type="entry name" value="zf-C3HC4_2"/>
    <property type="match status" value="1"/>
</dbReference>